<keyword evidence="2" id="KW-1185">Reference proteome</keyword>
<evidence type="ECO:0000313" key="2">
    <source>
        <dbReference type="Proteomes" id="UP000468735"/>
    </source>
</evidence>
<dbReference type="OrthoDB" id="9764804at2"/>
<dbReference type="CDD" id="cd15482">
    <property type="entry name" value="Sialidase_non-viral"/>
    <property type="match status" value="2"/>
</dbReference>
<dbReference type="GO" id="GO:0010411">
    <property type="term" value="P:xyloglucan metabolic process"/>
    <property type="evidence" value="ECO:0007669"/>
    <property type="project" value="TreeGrafter"/>
</dbReference>
<dbReference type="InterPro" id="IPR052025">
    <property type="entry name" value="Xyloglucanase_GH74"/>
</dbReference>
<dbReference type="Gene3D" id="2.130.10.10">
    <property type="entry name" value="YVTN repeat-like/Quinoprotein amine dehydrogenase"/>
    <property type="match status" value="1"/>
</dbReference>
<dbReference type="InterPro" id="IPR015943">
    <property type="entry name" value="WD40/YVTN_repeat-like_dom_sf"/>
</dbReference>
<dbReference type="EMBL" id="WBMT01000001">
    <property type="protein sequence ID" value="KAB2352663.1"/>
    <property type="molecule type" value="Genomic_DNA"/>
</dbReference>
<comment type="caution">
    <text evidence="1">The sequence shown here is derived from an EMBL/GenBank/DDBJ whole genome shotgun (WGS) entry which is preliminary data.</text>
</comment>
<dbReference type="Proteomes" id="UP000468735">
    <property type="component" value="Unassembled WGS sequence"/>
</dbReference>
<protein>
    <submittedName>
        <fullName evidence="1">Exo-alpha-sialidase</fullName>
    </submittedName>
</protein>
<dbReference type="RefSeq" id="WP_151557698.1">
    <property type="nucleotide sequence ID" value="NZ_WBMT01000001.1"/>
</dbReference>
<sequence>MDDVVLVIGTRKGLFTARSRRGRAEWTTDALRFPSTPVTAIGIADGGRMLAAVNSPFWGVSIVTSDDFGQSWSEPAKDSEEPPIAFPQPAETALADIWQLRFSESEPDVVYAGVEPAALFRSEDGGHTFRLVEGLWEHPHRPTWQPGGGGLCLHTVLPDPGDPQTVTVAISTGGVYRTTDGGATWAPRNRGIKADFFPEADAFPEYGQCVHKIDLHPSNPGRFFLQHHGGVYRSDDAASSWTRIDEGLPADFGFPIAVHPHRPDTVYVLPLNGADDRSPTGHRLQVYRSDDAGGTWRSLSEGLPEEPCYTTVLRDAMCTDQADPAGVYFGTRDGFVYASRDGGESWTEVVRHLPDVLCVRAATT</sequence>
<organism evidence="1 2">
    <name type="scientific">Actinomadura rudentiformis</name>
    <dbReference type="NCBI Taxonomy" id="359158"/>
    <lineage>
        <taxon>Bacteria</taxon>
        <taxon>Bacillati</taxon>
        <taxon>Actinomycetota</taxon>
        <taxon>Actinomycetes</taxon>
        <taxon>Streptosporangiales</taxon>
        <taxon>Thermomonosporaceae</taxon>
        <taxon>Actinomadura</taxon>
    </lineage>
</organism>
<dbReference type="SUPFAM" id="SSF110296">
    <property type="entry name" value="Oligoxyloglucan reducing end-specific cellobiohydrolase"/>
    <property type="match status" value="1"/>
</dbReference>
<accession>A0A6H9ZAZ8</accession>
<evidence type="ECO:0000313" key="1">
    <source>
        <dbReference type="EMBL" id="KAB2352663.1"/>
    </source>
</evidence>
<dbReference type="PANTHER" id="PTHR43739">
    <property type="entry name" value="XYLOGLUCANASE (EUROFUNG)"/>
    <property type="match status" value="1"/>
</dbReference>
<proteinExistence type="predicted"/>
<reference evidence="1 2" key="1">
    <citation type="submission" date="2019-09" db="EMBL/GenBank/DDBJ databases">
        <title>Actinomadura physcomitrii sp. nov., a novel actinomycete isolated from moss [Physcomitrium sphaericum (Ludw) Fuernr].</title>
        <authorList>
            <person name="Zhuang X."/>
            <person name="Liu C."/>
        </authorList>
    </citation>
    <scope>NUCLEOTIDE SEQUENCE [LARGE SCALE GENOMIC DNA]</scope>
    <source>
        <strain evidence="1 2">HMC1</strain>
    </source>
</reference>
<dbReference type="AlphaFoldDB" id="A0A6H9ZAZ8"/>
<gene>
    <name evidence="1" type="ORF">F8566_03185</name>
</gene>
<name>A0A6H9ZAZ8_9ACTN</name>
<dbReference type="PANTHER" id="PTHR43739:SF5">
    <property type="entry name" value="EXO-ALPHA-SIALIDASE"/>
    <property type="match status" value="1"/>
</dbReference>